<proteinExistence type="inferred from homology"/>
<evidence type="ECO:0000256" key="6">
    <source>
        <dbReference type="SAM" id="MobiDB-lite"/>
    </source>
</evidence>
<protein>
    <submittedName>
        <fullName evidence="9">S8 family serine peptidase</fullName>
    </submittedName>
</protein>
<dbReference type="InterPro" id="IPR008979">
    <property type="entry name" value="Galactose-bd-like_sf"/>
</dbReference>
<dbReference type="SUPFAM" id="SSF52743">
    <property type="entry name" value="Subtilisin-like"/>
    <property type="match status" value="1"/>
</dbReference>
<dbReference type="InterPro" id="IPR034058">
    <property type="entry name" value="TagA/B/C/D_pept_dom"/>
</dbReference>
<evidence type="ECO:0000256" key="4">
    <source>
        <dbReference type="ARBA" id="ARBA00022825"/>
    </source>
</evidence>
<organism evidence="9 10">
    <name type="scientific">Anaerobaca lacustris</name>
    <dbReference type="NCBI Taxonomy" id="3044600"/>
    <lineage>
        <taxon>Bacteria</taxon>
        <taxon>Pseudomonadati</taxon>
        <taxon>Planctomycetota</taxon>
        <taxon>Phycisphaerae</taxon>
        <taxon>Sedimentisphaerales</taxon>
        <taxon>Anaerobacaceae</taxon>
        <taxon>Anaerobaca</taxon>
    </lineage>
</organism>
<feature type="compositionally biased region" description="Low complexity" evidence="6">
    <location>
        <begin position="915"/>
        <end position="932"/>
    </location>
</feature>
<dbReference type="InterPro" id="IPR015500">
    <property type="entry name" value="Peptidase_S8_subtilisin-rel"/>
</dbReference>
<reference evidence="9" key="1">
    <citation type="submission" date="2023-05" db="EMBL/GenBank/DDBJ databases">
        <title>Anaerotaeda fermentans gen. nov., sp. nov., a novel anaerobic planctomycete of the new family within the order Sedimentisphaerales isolated from Taman Peninsula, Russia.</title>
        <authorList>
            <person name="Khomyakova M.A."/>
            <person name="Merkel A.Y."/>
            <person name="Slobodkin A.I."/>
        </authorList>
    </citation>
    <scope>NUCLEOTIDE SEQUENCE</scope>
    <source>
        <strain evidence="9">M17dextr</strain>
    </source>
</reference>
<evidence type="ECO:0000256" key="7">
    <source>
        <dbReference type="SAM" id="SignalP"/>
    </source>
</evidence>
<dbReference type="PANTHER" id="PTHR43399:SF4">
    <property type="entry name" value="CELL WALL-ASSOCIATED PROTEASE"/>
    <property type="match status" value="1"/>
</dbReference>
<dbReference type="GO" id="GO:0006508">
    <property type="term" value="P:proteolysis"/>
    <property type="evidence" value="ECO:0007669"/>
    <property type="project" value="UniProtKB-KW"/>
</dbReference>
<evidence type="ECO:0000313" key="10">
    <source>
        <dbReference type="Proteomes" id="UP001431776"/>
    </source>
</evidence>
<comment type="similarity">
    <text evidence="1 5">Belongs to the peptidase S8 family.</text>
</comment>
<feature type="signal peptide" evidence="7">
    <location>
        <begin position="1"/>
        <end position="39"/>
    </location>
</feature>
<dbReference type="Gene3D" id="3.40.50.200">
    <property type="entry name" value="Peptidase S8/S53 domain"/>
    <property type="match status" value="1"/>
</dbReference>
<feature type="domain" description="Peptidase S8/S53" evidence="8">
    <location>
        <begin position="179"/>
        <end position="476"/>
    </location>
</feature>
<dbReference type="InterPro" id="IPR051048">
    <property type="entry name" value="Peptidase_S8/S53_subtilisin"/>
</dbReference>
<dbReference type="PROSITE" id="PS00138">
    <property type="entry name" value="SUBTILASE_SER"/>
    <property type="match status" value="1"/>
</dbReference>
<dbReference type="CDD" id="cd04842">
    <property type="entry name" value="Peptidases_S8_Kp43_protease"/>
    <property type="match status" value="1"/>
</dbReference>
<gene>
    <name evidence="9" type="ORF">QJ522_01735</name>
</gene>
<feature type="active site" description="Charge relay system" evidence="5">
    <location>
        <position position="150"/>
    </location>
</feature>
<keyword evidence="4 5" id="KW-0720">Serine protease</keyword>
<keyword evidence="7" id="KW-0732">Signal</keyword>
<name>A0AAW6TXG9_9BACT</name>
<dbReference type="Pfam" id="PF13385">
    <property type="entry name" value="Laminin_G_3"/>
    <property type="match status" value="1"/>
</dbReference>
<dbReference type="EMBL" id="JASCXX010000002">
    <property type="protein sequence ID" value="MDI6447748.1"/>
    <property type="molecule type" value="Genomic_DNA"/>
</dbReference>
<dbReference type="InterPro" id="IPR000209">
    <property type="entry name" value="Peptidase_S8/S53_dom"/>
</dbReference>
<evidence type="ECO:0000259" key="8">
    <source>
        <dbReference type="Pfam" id="PF00082"/>
    </source>
</evidence>
<dbReference type="Gene3D" id="2.60.120.200">
    <property type="match status" value="1"/>
</dbReference>
<comment type="caution">
    <text evidence="9">The sequence shown here is derived from an EMBL/GenBank/DDBJ whole genome shotgun (WGS) entry which is preliminary data.</text>
</comment>
<dbReference type="Pfam" id="PF00082">
    <property type="entry name" value="Peptidase_S8"/>
    <property type="match status" value="1"/>
</dbReference>
<feature type="chain" id="PRO_5043532280" evidence="7">
    <location>
        <begin position="40"/>
        <end position="1576"/>
    </location>
</feature>
<feature type="active site" description="Charge relay system" evidence="5">
    <location>
        <position position="181"/>
    </location>
</feature>
<dbReference type="RefSeq" id="WP_349243160.1">
    <property type="nucleotide sequence ID" value="NZ_JASCXX010000002.1"/>
</dbReference>
<keyword evidence="2 5" id="KW-0645">Protease</keyword>
<evidence type="ECO:0000256" key="5">
    <source>
        <dbReference type="PROSITE-ProRule" id="PRU01240"/>
    </source>
</evidence>
<feature type="region of interest" description="Disordered" evidence="6">
    <location>
        <begin position="915"/>
        <end position="935"/>
    </location>
</feature>
<dbReference type="Gene3D" id="2.60.120.380">
    <property type="match status" value="1"/>
</dbReference>
<dbReference type="PROSITE" id="PS51892">
    <property type="entry name" value="SUBTILASE"/>
    <property type="match status" value="1"/>
</dbReference>
<accession>A0AAW6TXG9</accession>
<dbReference type="SUPFAM" id="SSF49785">
    <property type="entry name" value="Galactose-binding domain-like"/>
    <property type="match status" value="1"/>
</dbReference>
<dbReference type="Proteomes" id="UP001431776">
    <property type="component" value="Unassembled WGS sequence"/>
</dbReference>
<dbReference type="Pfam" id="PF17963">
    <property type="entry name" value="Big_9"/>
    <property type="match status" value="2"/>
</dbReference>
<dbReference type="SUPFAM" id="SSF49899">
    <property type="entry name" value="Concanavalin A-like lectins/glucanases"/>
    <property type="match status" value="1"/>
</dbReference>
<dbReference type="InterPro" id="IPR036852">
    <property type="entry name" value="Peptidase_S8/S53_dom_sf"/>
</dbReference>
<dbReference type="PRINTS" id="PR00723">
    <property type="entry name" value="SUBTILISIN"/>
</dbReference>
<dbReference type="GO" id="GO:0004252">
    <property type="term" value="F:serine-type endopeptidase activity"/>
    <property type="evidence" value="ECO:0007669"/>
    <property type="project" value="UniProtKB-UniRule"/>
</dbReference>
<feature type="active site" description="Charge relay system" evidence="5">
    <location>
        <position position="422"/>
    </location>
</feature>
<sequence>MRSYTRQTHPHCRTRQTIRKRRHCGPSRLVFLAMLPALAAAWGALDARPARAERLTVPSTAQAHAAYTAQLAADSEAQKAEAIEWALRQGAPIRCDNGQRVCELMALTDDRPLYYVTANLNAAISLQTDRVRDMLPWDLDGAGLAVGVWDAAGARQTHQEFQGLNGQSRIRIGNSFGTSAHSTHVAGTVGATGVVASATGMAPAVGVESYNWNNDTGTMSLRAARTPGQANAIYVSNHSYGILAGWEYHATSALSGHVGWHWWGGSMGPGFQENWFGRYSSVAATWDQLAHYHAYYLAFAAAGNDRADTPAVGDTVYYRAGGGWHEIVYSEQTCPAGDGEAKGGYDTISFAAVAKNIMTVGAVHKAVSQGVRSLAHAAMADFSSWGPTDDGRIKPDIVANGVAVYSTTDSSDDAYDAYSGTSMASPNAAGSAALLIQHYGRLFPGQFMRSSTLKGLILHTADDLGRPGPDYAYGWGLMNTKTAVETITRHAEDPRGDIILEGLFDWRGPNEHRRYFVAEAGEPIRVTLCWTDPPGASTTSPDDPTPRLVHDLDLRVIGPDGSTVYYPHILNPSEPAAPATTGDNNRDNVEQVCVLTPGEPGLYEVRVSHKGALRYDEQYYSLISDQPLFQGRPPKAEDVATFASPAQPATITLAADDDGHPNPPGALTYVLASLPKHGTLETADGNVIGQLMALPNHSNKVVYRAQAAFTGEDEFTFYVDDGGTAPSGGRSNIATAAIAVRNLVTVQYQVSASNDDAFGGEGYQLASGRHLWVGQYTVGMRFENIGIPRGSMIFAAHLQVYCGGRAKVRGAIHAEATGDAVDFGMNHPEIWERPRTEASVRWDWKGNEPTYHWYTSPDAAKVIQEVIDRPDFTSGNAIAVLYVGLESSGNGTYFHSWDQDPGEAPKLEIVFAPPAGGSPASSAASQTGQAPPTAQNMTLYASSGQPLTIQLDARDDGRPMPMRYTIASLPKHGTLSQGGAAIAEPATLAGSAGQVVYTPEAGFAGDDRFTFYADDGGSRPRGGTSNTATVTVLVREMVARRFQVAAPADDAFGAAGNPVVFSETLSIGKYGSALRFRNIDIPPDSEIVSARLLLCMDTAVISRAIEGRVTAEAVADARDFTGSNRRISALPTTVASVRWTWQPSNAWECGVFYPSPDIGPVIQEIVDRPDWMQGNALAILYLPAADYGQSVTFFACDDAHADRAARLEVIYAPPPDAEPLAPSSVGSPPVAHDMEVETPQNTAATIALRASDDGLPEQPGLLTYEIISLPERGTLEYPDGTPIAAPARLRAFGDEVVYRPPAGFAGVDRFTFRASDGGAAPTGGFSEPATVTVKVTRDGVPSPLGYWSFDENAGNVVHDSIGVRHGTVVGAQWTPGRSASALEFDGANDYVSLPANGTGWLPRNDFALALWVRFRQSNPPSVEMLLDLDYARDIIGVLTTRIKEPAGYALIRQSSQKIAFHMTGVDRSLDDLETTLSFSDGAWVHIVAVRNGSTQEIYVNGQLDGRRDCSSSPIFFGGAYNDANVSVGRYTTREGTDAFGRDDYLRATVDEVMIFDQALFPEEVRRLYEKGGALWP</sequence>
<evidence type="ECO:0000256" key="2">
    <source>
        <dbReference type="ARBA" id="ARBA00022670"/>
    </source>
</evidence>
<keyword evidence="10" id="KW-1185">Reference proteome</keyword>
<keyword evidence="3 5" id="KW-0378">Hydrolase</keyword>
<evidence type="ECO:0000256" key="3">
    <source>
        <dbReference type="ARBA" id="ARBA00022801"/>
    </source>
</evidence>
<dbReference type="PANTHER" id="PTHR43399">
    <property type="entry name" value="SUBTILISIN-RELATED"/>
    <property type="match status" value="1"/>
</dbReference>
<dbReference type="InterPro" id="IPR023828">
    <property type="entry name" value="Peptidase_S8_Ser-AS"/>
</dbReference>
<evidence type="ECO:0000256" key="1">
    <source>
        <dbReference type="ARBA" id="ARBA00011073"/>
    </source>
</evidence>
<dbReference type="InterPro" id="IPR013320">
    <property type="entry name" value="ConA-like_dom_sf"/>
</dbReference>
<dbReference type="Gene3D" id="2.60.40.3440">
    <property type="match status" value="2"/>
</dbReference>
<evidence type="ECO:0000313" key="9">
    <source>
        <dbReference type="EMBL" id="MDI6447748.1"/>
    </source>
</evidence>